<proteinExistence type="predicted"/>
<dbReference type="EMBL" id="UAUE01000020">
    <property type="protein sequence ID" value="SPY96909.1"/>
    <property type="molecule type" value="Genomic_DNA"/>
</dbReference>
<accession>A0A2X2DMG1</accession>
<name>A0A2X2DMG1_PROMI</name>
<sequence>MSWQTVYFHYDEDALTVFANAGLLRRARKDVDNEKVSVTDANTGQFSSDGQKVVFT</sequence>
<reference evidence="1 2" key="1">
    <citation type="submission" date="2018-06" db="EMBL/GenBank/DDBJ databases">
        <authorList>
            <consortium name="Pathogen Informatics"/>
            <person name="Doyle S."/>
        </authorList>
    </citation>
    <scope>NUCLEOTIDE SEQUENCE [LARGE SCALE GENOMIC DNA]</scope>
    <source>
        <strain evidence="1 2">NCTC10975</strain>
    </source>
</reference>
<organism evidence="1 2">
    <name type="scientific">Proteus mirabilis</name>
    <dbReference type="NCBI Taxonomy" id="584"/>
    <lineage>
        <taxon>Bacteria</taxon>
        <taxon>Pseudomonadati</taxon>
        <taxon>Pseudomonadota</taxon>
        <taxon>Gammaproteobacteria</taxon>
        <taxon>Enterobacterales</taxon>
        <taxon>Morganellaceae</taxon>
        <taxon>Proteus</taxon>
    </lineage>
</organism>
<dbReference type="Proteomes" id="UP000251485">
    <property type="component" value="Unassembled WGS sequence"/>
</dbReference>
<dbReference type="AlphaFoldDB" id="A0A2X2DMG1"/>
<gene>
    <name evidence="1" type="ORF">NCTC10975_02647</name>
</gene>
<evidence type="ECO:0000313" key="2">
    <source>
        <dbReference type="Proteomes" id="UP000251485"/>
    </source>
</evidence>
<protein>
    <submittedName>
        <fullName evidence="1">Uncharacterized protein</fullName>
    </submittedName>
</protein>
<evidence type="ECO:0000313" key="1">
    <source>
        <dbReference type="EMBL" id="SPY96909.1"/>
    </source>
</evidence>